<dbReference type="NCBIfam" id="NF001159">
    <property type="entry name" value="PRK00150.1-3"/>
    <property type="match status" value="1"/>
</dbReference>
<gene>
    <name evidence="7" type="primary">def2</name>
    <name evidence="6" type="synonym">def</name>
    <name evidence="7" type="ORF">Val02_61980</name>
</gene>
<comment type="catalytic activity">
    <reaction evidence="6">
        <text>N-terminal N-formyl-L-methionyl-[peptide] + H2O = N-terminal L-methionyl-[peptide] + formate</text>
        <dbReference type="Rhea" id="RHEA:24420"/>
        <dbReference type="Rhea" id="RHEA-COMP:10639"/>
        <dbReference type="Rhea" id="RHEA-COMP:10640"/>
        <dbReference type="ChEBI" id="CHEBI:15377"/>
        <dbReference type="ChEBI" id="CHEBI:15740"/>
        <dbReference type="ChEBI" id="CHEBI:49298"/>
        <dbReference type="ChEBI" id="CHEBI:64731"/>
        <dbReference type="EC" id="3.5.1.88"/>
    </reaction>
</comment>
<dbReference type="EMBL" id="BOPF01000026">
    <property type="protein sequence ID" value="GIJ49312.1"/>
    <property type="molecule type" value="Genomic_DNA"/>
</dbReference>
<dbReference type="GO" id="GO:0042586">
    <property type="term" value="F:peptide deformylase activity"/>
    <property type="evidence" value="ECO:0007669"/>
    <property type="project" value="UniProtKB-UniRule"/>
</dbReference>
<comment type="similarity">
    <text evidence="1 6">Belongs to the polypeptide deformylase family.</text>
</comment>
<dbReference type="Proteomes" id="UP000619260">
    <property type="component" value="Unassembled WGS sequence"/>
</dbReference>
<dbReference type="GO" id="GO:0046872">
    <property type="term" value="F:metal ion binding"/>
    <property type="evidence" value="ECO:0007669"/>
    <property type="project" value="UniProtKB-KW"/>
</dbReference>
<dbReference type="CDD" id="cd00487">
    <property type="entry name" value="Pep_deformylase"/>
    <property type="match status" value="1"/>
</dbReference>
<dbReference type="SUPFAM" id="SSF56420">
    <property type="entry name" value="Peptide deformylase"/>
    <property type="match status" value="1"/>
</dbReference>
<comment type="function">
    <text evidence="6">Removes the formyl group from the N-terminal Met of newly synthesized proteins. Requires at least a dipeptide for an efficient rate of reaction. N-terminal L-methionine is a prerequisite for activity but the enzyme has broad specificity at other positions.</text>
</comment>
<feature type="binding site" evidence="6">
    <location>
        <position position="140"/>
    </location>
    <ligand>
        <name>Fe cation</name>
        <dbReference type="ChEBI" id="CHEBI:24875"/>
    </ligand>
</feature>
<dbReference type="InterPro" id="IPR023635">
    <property type="entry name" value="Peptide_deformylase"/>
</dbReference>
<feature type="binding site" evidence="6">
    <location>
        <position position="98"/>
    </location>
    <ligand>
        <name>Fe cation</name>
        <dbReference type="ChEBI" id="CHEBI:24875"/>
    </ligand>
</feature>
<dbReference type="FunFam" id="3.90.45.10:FF:000004">
    <property type="entry name" value="Peptide deformylase"/>
    <property type="match status" value="1"/>
</dbReference>
<organism evidence="7 8">
    <name type="scientific">Virgisporangium aliadipatigenens</name>
    <dbReference type="NCBI Taxonomy" id="741659"/>
    <lineage>
        <taxon>Bacteria</taxon>
        <taxon>Bacillati</taxon>
        <taxon>Actinomycetota</taxon>
        <taxon>Actinomycetes</taxon>
        <taxon>Micromonosporales</taxon>
        <taxon>Micromonosporaceae</taxon>
        <taxon>Virgisporangium</taxon>
    </lineage>
</organism>
<sequence>MSSQEGRVHPISYYGDPVLHRRCAEVLVFGRGLGTLVEDMFASMYAADGVGLAANQIGVDLRVFVYDCTDAGNVRRIGHVVNPVLEATAGASSDEEGCLSVPGPRAALTRPASATVSGFDRTGRPITVTGTGTLARCLQHETDHLDGTLYVDHLTPRRRADVLREAGFAA</sequence>
<feature type="active site" evidence="6">
    <location>
        <position position="141"/>
    </location>
</feature>
<evidence type="ECO:0000256" key="5">
    <source>
        <dbReference type="ARBA" id="ARBA00023004"/>
    </source>
</evidence>
<evidence type="ECO:0000256" key="4">
    <source>
        <dbReference type="ARBA" id="ARBA00022917"/>
    </source>
</evidence>
<evidence type="ECO:0000256" key="2">
    <source>
        <dbReference type="ARBA" id="ARBA00022723"/>
    </source>
</evidence>
<evidence type="ECO:0000256" key="3">
    <source>
        <dbReference type="ARBA" id="ARBA00022801"/>
    </source>
</evidence>
<protein>
    <recommendedName>
        <fullName evidence="6">Peptide deformylase</fullName>
        <shortName evidence="6">PDF</shortName>
        <ecNumber evidence="6">3.5.1.88</ecNumber>
    </recommendedName>
    <alternativeName>
        <fullName evidence="6">Polypeptide deformylase</fullName>
    </alternativeName>
</protein>
<dbReference type="PIRSF" id="PIRSF004749">
    <property type="entry name" value="Pep_def"/>
    <property type="match status" value="1"/>
</dbReference>
<reference evidence="7" key="1">
    <citation type="submission" date="2021-01" db="EMBL/GenBank/DDBJ databases">
        <title>Whole genome shotgun sequence of Virgisporangium aliadipatigenens NBRC 105644.</title>
        <authorList>
            <person name="Komaki H."/>
            <person name="Tamura T."/>
        </authorList>
    </citation>
    <scope>NUCLEOTIDE SEQUENCE</scope>
    <source>
        <strain evidence="7">NBRC 105644</strain>
    </source>
</reference>
<evidence type="ECO:0000256" key="1">
    <source>
        <dbReference type="ARBA" id="ARBA00010759"/>
    </source>
</evidence>
<dbReference type="RefSeq" id="WP_203902786.1">
    <property type="nucleotide sequence ID" value="NZ_BOPF01000026.1"/>
</dbReference>
<evidence type="ECO:0000256" key="6">
    <source>
        <dbReference type="HAMAP-Rule" id="MF_00163"/>
    </source>
</evidence>
<comment type="caution">
    <text evidence="7">The sequence shown here is derived from an EMBL/GenBank/DDBJ whole genome shotgun (WGS) entry which is preliminary data.</text>
</comment>
<keyword evidence="4 6" id="KW-0648">Protein biosynthesis</keyword>
<evidence type="ECO:0000313" key="8">
    <source>
        <dbReference type="Proteomes" id="UP000619260"/>
    </source>
</evidence>
<keyword evidence="3 6" id="KW-0378">Hydrolase</keyword>
<dbReference type="AlphaFoldDB" id="A0A8J3YRT1"/>
<name>A0A8J3YRT1_9ACTN</name>
<dbReference type="GO" id="GO:0006412">
    <property type="term" value="P:translation"/>
    <property type="evidence" value="ECO:0007669"/>
    <property type="project" value="UniProtKB-UniRule"/>
</dbReference>
<dbReference type="PRINTS" id="PR01576">
    <property type="entry name" value="PDEFORMYLASE"/>
</dbReference>
<evidence type="ECO:0000313" key="7">
    <source>
        <dbReference type="EMBL" id="GIJ49312.1"/>
    </source>
</evidence>
<proteinExistence type="inferred from homology"/>
<dbReference type="Gene3D" id="3.90.45.10">
    <property type="entry name" value="Peptide deformylase"/>
    <property type="match status" value="1"/>
</dbReference>
<dbReference type="HAMAP" id="MF_00163">
    <property type="entry name" value="Pep_deformylase"/>
    <property type="match status" value="1"/>
</dbReference>
<keyword evidence="2 6" id="KW-0479">Metal-binding</keyword>
<dbReference type="PANTHER" id="PTHR10458">
    <property type="entry name" value="PEPTIDE DEFORMYLASE"/>
    <property type="match status" value="1"/>
</dbReference>
<accession>A0A8J3YRT1</accession>
<dbReference type="Pfam" id="PF01327">
    <property type="entry name" value="Pep_deformylase"/>
    <property type="match status" value="1"/>
</dbReference>
<dbReference type="PANTHER" id="PTHR10458:SF2">
    <property type="entry name" value="PEPTIDE DEFORMYLASE, MITOCHONDRIAL"/>
    <property type="match status" value="1"/>
</dbReference>
<feature type="binding site" evidence="6">
    <location>
        <position position="144"/>
    </location>
    <ligand>
        <name>Fe cation</name>
        <dbReference type="ChEBI" id="CHEBI:24875"/>
    </ligand>
</feature>
<keyword evidence="8" id="KW-1185">Reference proteome</keyword>
<dbReference type="EC" id="3.5.1.88" evidence="6"/>
<dbReference type="InterPro" id="IPR036821">
    <property type="entry name" value="Peptide_deformylase_sf"/>
</dbReference>
<dbReference type="NCBIfam" id="TIGR00079">
    <property type="entry name" value="pept_deformyl"/>
    <property type="match status" value="1"/>
</dbReference>
<comment type="cofactor">
    <cofactor evidence="6">
        <name>Fe(2+)</name>
        <dbReference type="ChEBI" id="CHEBI:29033"/>
    </cofactor>
    <text evidence="6">Binds 1 Fe(2+) ion.</text>
</comment>
<keyword evidence="5 6" id="KW-0408">Iron</keyword>